<reference evidence="2 3" key="1">
    <citation type="submission" date="2014-04" db="EMBL/GenBank/DDBJ databases">
        <title>Evolutionary Origins and Diversification of the Mycorrhizal Mutualists.</title>
        <authorList>
            <consortium name="DOE Joint Genome Institute"/>
            <consortium name="Mycorrhizal Genomics Consortium"/>
            <person name="Kohler A."/>
            <person name="Kuo A."/>
            <person name="Nagy L.G."/>
            <person name="Floudas D."/>
            <person name="Copeland A."/>
            <person name="Barry K.W."/>
            <person name="Cichocki N."/>
            <person name="Veneault-Fourrey C."/>
            <person name="LaButti K."/>
            <person name="Lindquist E.A."/>
            <person name="Lipzen A."/>
            <person name="Lundell T."/>
            <person name="Morin E."/>
            <person name="Murat C."/>
            <person name="Riley R."/>
            <person name="Ohm R."/>
            <person name="Sun H."/>
            <person name="Tunlid A."/>
            <person name="Henrissat B."/>
            <person name="Grigoriev I.V."/>
            <person name="Hibbett D.S."/>
            <person name="Martin F."/>
        </authorList>
    </citation>
    <scope>NUCLEOTIDE SEQUENCE [LARGE SCALE GENOMIC DNA]</scope>
    <source>
        <strain evidence="2 3">Koide BX008</strain>
    </source>
</reference>
<dbReference type="SUPFAM" id="SSF53335">
    <property type="entry name" value="S-adenosyl-L-methionine-dependent methyltransferases"/>
    <property type="match status" value="1"/>
</dbReference>
<dbReference type="CDD" id="cd02440">
    <property type="entry name" value="AdoMet_MTases"/>
    <property type="match status" value="1"/>
</dbReference>
<dbReference type="Pfam" id="PF08241">
    <property type="entry name" value="Methyltransf_11"/>
    <property type="match status" value="1"/>
</dbReference>
<evidence type="ECO:0000313" key="2">
    <source>
        <dbReference type="EMBL" id="KIL60983.1"/>
    </source>
</evidence>
<dbReference type="AlphaFoldDB" id="A0A0C2WX96"/>
<keyword evidence="3" id="KW-1185">Reference proteome</keyword>
<dbReference type="Proteomes" id="UP000054549">
    <property type="component" value="Unassembled WGS sequence"/>
</dbReference>
<dbReference type="EMBL" id="KN818290">
    <property type="protein sequence ID" value="KIL60983.1"/>
    <property type="molecule type" value="Genomic_DNA"/>
</dbReference>
<dbReference type="InterPro" id="IPR013216">
    <property type="entry name" value="Methyltransf_11"/>
</dbReference>
<evidence type="ECO:0000313" key="3">
    <source>
        <dbReference type="Proteomes" id="UP000054549"/>
    </source>
</evidence>
<dbReference type="GO" id="GO:0008757">
    <property type="term" value="F:S-adenosylmethionine-dependent methyltransferase activity"/>
    <property type="evidence" value="ECO:0007669"/>
    <property type="project" value="InterPro"/>
</dbReference>
<dbReference type="OrthoDB" id="3647at2759"/>
<dbReference type="HOGENOM" id="CLU_2399229_0_0_1"/>
<dbReference type="InterPro" id="IPR029063">
    <property type="entry name" value="SAM-dependent_MTases_sf"/>
</dbReference>
<gene>
    <name evidence="2" type="ORF">M378DRAFT_167488</name>
</gene>
<dbReference type="STRING" id="946122.A0A0C2WX96"/>
<sequence>MDFACGTGLISKPHVKTIIGVDISQGMVDQYNLRVQRESIPPEKMRAVRAEFEGKVEELDDMKFDVIICSSSYHHFESIARITQTLEPPRRAS</sequence>
<evidence type="ECO:0000259" key="1">
    <source>
        <dbReference type="Pfam" id="PF08241"/>
    </source>
</evidence>
<name>A0A0C2WX96_AMAMK</name>
<proteinExistence type="predicted"/>
<organism evidence="2 3">
    <name type="scientific">Amanita muscaria (strain Koide BX008)</name>
    <dbReference type="NCBI Taxonomy" id="946122"/>
    <lineage>
        <taxon>Eukaryota</taxon>
        <taxon>Fungi</taxon>
        <taxon>Dikarya</taxon>
        <taxon>Basidiomycota</taxon>
        <taxon>Agaricomycotina</taxon>
        <taxon>Agaricomycetes</taxon>
        <taxon>Agaricomycetidae</taxon>
        <taxon>Agaricales</taxon>
        <taxon>Pluteineae</taxon>
        <taxon>Amanitaceae</taxon>
        <taxon>Amanita</taxon>
    </lineage>
</organism>
<accession>A0A0C2WX96</accession>
<dbReference type="InParanoid" id="A0A0C2WX96"/>
<dbReference type="Gene3D" id="3.40.50.150">
    <property type="entry name" value="Vaccinia Virus protein VP39"/>
    <property type="match status" value="1"/>
</dbReference>
<protein>
    <recommendedName>
        <fullName evidence="1">Methyltransferase type 11 domain-containing protein</fullName>
    </recommendedName>
</protein>
<feature type="domain" description="Methyltransferase type 11" evidence="1">
    <location>
        <begin position="2"/>
        <end position="83"/>
    </location>
</feature>